<dbReference type="GO" id="GO:0030089">
    <property type="term" value="C:phycobilisome"/>
    <property type="evidence" value="ECO:0007669"/>
    <property type="project" value="UniProtKB-KW"/>
</dbReference>
<evidence type="ECO:0000313" key="6">
    <source>
        <dbReference type="Proteomes" id="UP000654482"/>
    </source>
</evidence>
<dbReference type="PANTHER" id="PTHR12697:SF5">
    <property type="entry name" value="DEOXYHYPUSINE HYDROXYLASE"/>
    <property type="match status" value="1"/>
</dbReference>
<dbReference type="AlphaFoldDB" id="A0A8J7IUT3"/>
<keyword evidence="4" id="KW-0472">Membrane</keyword>
<evidence type="ECO:0000256" key="2">
    <source>
        <dbReference type="ARBA" id="ARBA00022738"/>
    </source>
</evidence>
<evidence type="ECO:0000313" key="5">
    <source>
        <dbReference type="EMBL" id="MBE9116758.1"/>
    </source>
</evidence>
<dbReference type="GO" id="GO:0016491">
    <property type="term" value="F:oxidoreductase activity"/>
    <property type="evidence" value="ECO:0007669"/>
    <property type="project" value="TreeGrafter"/>
</dbReference>
<keyword evidence="6" id="KW-1185">Reference proteome</keyword>
<protein>
    <submittedName>
        <fullName evidence="5">HEAT repeat domain-containing protein</fullName>
    </submittedName>
</protein>
<dbReference type="PANTHER" id="PTHR12697">
    <property type="entry name" value="PBS LYASE HEAT-LIKE PROTEIN"/>
    <property type="match status" value="1"/>
</dbReference>
<comment type="caution">
    <text evidence="5">The sequence shown here is derived from an EMBL/GenBank/DDBJ whole genome shotgun (WGS) entry which is preliminary data.</text>
</comment>
<feature type="transmembrane region" description="Helical" evidence="4">
    <location>
        <begin position="499"/>
        <end position="518"/>
    </location>
</feature>
<reference evidence="5" key="1">
    <citation type="submission" date="2020-10" db="EMBL/GenBank/DDBJ databases">
        <authorList>
            <person name="Castelo-Branco R."/>
            <person name="Eusebio N."/>
            <person name="Adriana R."/>
            <person name="Vieira A."/>
            <person name="Brugerolle De Fraissinette N."/>
            <person name="Rezende De Castro R."/>
            <person name="Schneider M.P."/>
            <person name="Vasconcelos V."/>
            <person name="Leao P.N."/>
        </authorList>
    </citation>
    <scope>NUCLEOTIDE SEQUENCE</scope>
    <source>
        <strain evidence="5">LEGE 07157</strain>
    </source>
</reference>
<dbReference type="Gene3D" id="3.40.50.300">
    <property type="entry name" value="P-loop containing nucleotide triphosphate hydrolases"/>
    <property type="match status" value="1"/>
</dbReference>
<keyword evidence="4" id="KW-0812">Transmembrane</keyword>
<keyword evidence="2" id="KW-0605">Phycobilisome</keyword>
<dbReference type="PROSITE" id="PS50077">
    <property type="entry name" value="HEAT_REPEAT"/>
    <property type="match status" value="1"/>
</dbReference>
<proteinExistence type="predicted"/>
<dbReference type="Proteomes" id="UP000654482">
    <property type="component" value="Unassembled WGS sequence"/>
</dbReference>
<keyword evidence="1" id="KW-0042">Antenna complex</keyword>
<name>A0A8J7IUT3_9CYAN</name>
<dbReference type="SUPFAM" id="SSF48371">
    <property type="entry name" value="ARM repeat"/>
    <property type="match status" value="1"/>
</dbReference>
<gene>
    <name evidence="5" type="ORF">IQ249_12695</name>
</gene>
<evidence type="ECO:0000256" key="4">
    <source>
        <dbReference type="SAM" id="Phobius"/>
    </source>
</evidence>
<dbReference type="SUPFAM" id="SSF52540">
    <property type="entry name" value="P-loop containing nucleoside triphosphate hydrolases"/>
    <property type="match status" value="1"/>
</dbReference>
<dbReference type="RefSeq" id="WP_194029849.1">
    <property type="nucleotide sequence ID" value="NZ_JADEWZ010000017.1"/>
</dbReference>
<dbReference type="EMBL" id="JADEWZ010000017">
    <property type="protein sequence ID" value="MBE9116758.1"/>
    <property type="molecule type" value="Genomic_DNA"/>
</dbReference>
<dbReference type="InterPro" id="IPR027417">
    <property type="entry name" value="P-loop_NTPase"/>
</dbReference>
<dbReference type="InterPro" id="IPR016024">
    <property type="entry name" value="ARM-type_fold"/>
</dbReference>
<evidence type="ECO:0000256" key="3">
    <source>
        <dbReference type="ARBA" id="ARBA00045876"/>
    </source>
</evidence>
<sequence length="925" mass="103938">MLRTLRQTLNKSRFLLFSLTLLLTLLLALPWVSAQEPPKPKPWQINGILAALDDGYLEVRGYALRKLAEYETEDLLPLLEQPEEIAQKAATLLKDESVDSNIRSSAARVLGDLGEAGAKYAPDILNFLKDESVDSNIRSSAARVLGDLGEAGAKYAPDILNFLKDESVDSNIRSRAAWAFGNLGEARAKYAPDILNFLKDESVDSNVRGSAAWALGNLGEAGAKYAPDILNFLKDESVDSNVRGSAALAFGNLGEAGAKYAPDILNFLKDESVDSNVRGSAALAFGNLGEAGAKYAPDILNFLKDESVDSNIRSSAAGALGKIAQLQLDEVVIVLDFLYDEGKSGVAQWRFQTYFLGGGTEEVKALLTWLGEPKTVPEKLNHEDGVKTLKVFKRAWKASPDLEGVRDDLAQKIATVAAYKKVSWQPKDIVLLQTHYNNLKATHPNSANSVLRVIENLEFWKWFFRARNLILAHAFLWLLLIFAYPKYPQIQAIFFWNPWVRKFLGFGYVGFLLAWVPFLRRKLFEPFKPSLLADAKLDDFESRAYFPESKVAFKGEIQPITQVLPKIEGQIILVGDSGLGKSMFLRHLANTAPRIAVYLPARKCENGVIAAIQAKLHGQAQDEAFLKNLIYSGAIDICIDGLNEVTADTRAKISQFVESYFRGNIIMTTQPLEWIPPSTAKTYTLQSLQPQQIEQFLRSRSQLLPQNAPVRDAAYERACKTYLSKMLDPQQSPEELAAAQHILSNPMDLTLVAQMLSQGKSPDLFHLQEQQYTLMAAEFHEERGYDFPLKKFSQAVYEMRLKDENTLPAEEFYPELKSLEDEKYKMVISRQWQNTEGEPHQEWYFRHDKIMDFFLVQNFLGDGNEVEARLVDCMGDPRFRGAYFLLALLLELDAAKDLREKLIQYAADTKDHTVSDTFVQLLRTR</sequence>
<feature type="transmembrane region" description="Helical" evidence="4">
    <location>
        <begin position="469"/>
        <end position="487"/>
    </location>
</feature>
<dbReference type="InterPro" id="IPR021133">
    <property type="entry name" value="HEAT_type_2"/>
</dbReference>
<dbReference type="SMART" id="SM00567">
    <property type="entry name" value="EZ_HEAT"/>
    <property type="match status" value="6"/>
</dbReference>
<dbReference type="Gene3D" id="1.25.10.10">
    <property type="entry name" value="Leucine-rich Repeat Variant"/>
    <property type="match status" value="2"/>
</dbReference>
<dbReference type="InterPro" id="IPR004155">
    <property type="entry name" value="PBS_lyase_HEAT"/>
</dbReference>
<comment type="function">
    <text evidence="3">Catalyzes the hydroxylation of the N(6)-(4-aminobutyl)-L-lysine intermediate produced by deoxyhypusine synthase/DHPS on a critical lysine of the eukaryotic translation initiation factor 5A/eIF-5A. This is the second step of the post-translational modification of that lysine into an unusual amino acid residue named hypusine. Hypusination is unique to mature eIF-5A factor and is essential for its function.</text>
</comment>
<dbReference type="InterPro" id="IPR011989">
    <property type="entry name" value="ARM-like"/>
</dbReference>
<accession>A0A8J7IUT3</accession>
<organism evidence="5 6">
    <name type="scientific">Lusitaniella coriacea LEGE 07157</name>
    <dbReference type="NCBI Taxonomy" id="945747"/>
    <lineage>
        <taxon>Bacteria</taxon>
        <taxon>Bacillati</taxon>
        <taxon>Cyanobacteriota</taxon>
        <taxon>Cyanophyceae</taxon>
        <taxon>Spirulinales</taxon>
        <taxon>Lusitaniellaceae</taxon>
        <taxon>Lusitaniella</taxon>
    </lineage>
</organism>
<dbReference type="Pfam" id="PF13646">
    <property type="entry name" value="HEAT_2"/>
    <property type="match status" value="1"/>
</dbReference>
<evidence type="ECO:0000256" key="1">
    <source>
        <dbReference type="ARBA" id="ARBA00022549"/>
    </source>
</evidence>
<keyword evidence="4" id="KW-1133">Transmembrane helix</keyword>